<dbReference type="InterPro" id="IPR048511">
    <property type="entry name" value="TMEM106_N"/>
</dbReference>
<reference evidence="9" key="1">
    <citation type="submission" date="2025-08" db="UniProtKB">
        <authorList>
            <consortium name="Ensembl"/>
        </authorList>
    </citation>
    <scope>IDENTIFICATION</scope>
</reference>
<evidence type="ECO:0000256" key="2">
    <source>
        <dbReference type="ARBA" id="ARBA00008111"/>
    </source>
</evidence>
<evidence type="ECO:0000256" key="6">
    <source>
        <dbReference type="SAM" id="Phobius"/>
    </source>
</evidence>
<evidence type="ECO:0000259" key="7">
    <source>
        <dbReference type="Pfam" id="PF07092"/>
    </source>
</evidence>
<evidence type="ECO:0000256" key="3">
    <source>
        <dbReference type="ARBA" id="ARBA00022692"/>
    </source>
</evidence>
<feature type="transmembrane region" description="Helical" evidence="6">
    <location>
        <begin position="187"/>
        <end position="213"/>
    </location>
</feature>
<sequence length="244" mass="27168">MGASHSDCAHSPCQRKKYGRADLGQEEAIAQFPYVELTGRNGITCQGAGYIPTVFDSFLEQLNELVALILHHDQSLHSQRIKQYVLLSVLLYLLASGSVSFLLLPHSFFMDDDASVLTSVSSLASMEAALKGRYSNFCLVAVSNLFNQARYMKAVVGTYETTNMALIPLQKNLKKNVFAINNHTDCLFTYVLFGSFFCMIPDILVHNIVLFMWTSMKISYIGHMSQSSLKTQYYVDCGPNSTAV</sequence>
<dbReference type="GO" id="GO:0012505">
    <property type="term" value="C:endomembrane system"/>
    <property type="evidence" value="ECO:0007669"/>
    <property type="project" value="UniProtKB-SubCell"/>
</dbReference>
<dbReference type="Ensembl" id="ENSJJAT00000019042.1">
    <property type="protein sequence ID" value="ENSJJAP00000012558.1"/>
    <property type="gene ID" value="ENSJJAG00000015566.1"/>
</dbReference>
<dbReference type="Pfam" id="PF07092">
    <property type="entry name" value="TMEM106"/>
    <property type="match status" value="1"/>
</dbReference>
<dbReference type="Proteomes" id="UP000694385">
    <property type="component" value="Unassembled WGS sequence"/>
</dbReference>
<dbReference type="PANTHER" id="PTHR28556:SF5">
    <property type="entry name" value="TRANSMEMBRANE PROTEIN 106C"/>
    <property type="match status" value="1"/>
</dbReference>
<keyword evidence="10" id="KW-1185">Reference proteome</keyword>
<evidence type="ECO:0000256" key="1">
    <source>
        <dbReference type="ARBA" id="ARBA00004308"/>
    </source>
</evidence>
<evidence type="ECO:0000256" key="4">
    <source>
        <dbReference type="ARBA" id="ARBA00022989"/>
    </source>
</evidence>
<dbReference type="Pfam" id="PF21002">
    <property type="entry name" value="TMEM106_N"/>
    <property type="match status" value="1"/>
</dbReference>
<comment type="subcellular location">
    <subcellularLocation>
        <location evidence="1">Endomembrane system</location>
    </subcellularLocation>
</comment>
<evidence type="ECO:0000313" key="9">
    <source>
        <dbReference type="Ensembl" id="ENSJJAP00000012558.1"/>
    </source>
</evidence>
<organism evidence="9 10">
    <name type="scientific">Jaculus jaculus</name>
    <name type="common">Lesser Egyptian jerboa</name>
    <dbReference type="NCBI Taxonomy" id="51337"/>
    <lineage>
        <taxon>Eukaryota</taxon>
        <taxon>Metazoa</taxon>
        <taxon>Chordata</taxon>
        <taxon>Craniata</taxon>
        <taxon>Vertebrata</taxon>
        <taxon>Euteleostomi</taxon>
        <taxon>Mammalia</taxon>
        <taxon>Eutheria</taxon>
        <taxon>Euarchontoglires</taxon>
        <taxon>Glires</taxon>
        <taxon>Rodentia</taxon>
        <taxon>Myomorpha</taxon>
        <taxon>Dipodoidea</taxon>
        <taxon>Dipodidae</taxon>
        <taxon>Dipodinae</taxon>
        <taxon>Jaculus</taxon>
    </lineage>
</organism>
<keyword evidence="4 6" id="KW-1133">Transmembrane helix</keyword>
<feature type="domain" description="Transmembrane protein 106 C-terminal" evidence="7">
    <location>
        <begin position="125"/>
        <end position="242"/>
    </location>
</feature>
<dbReference type="OMA" id="PYVYAFC"/>
<proteinExistence type="inferred from homology"/>
<dbReference type="InterPro" id="IPR009790">
    <property type="entry name" value="TMEM106"/>
</dbReference>
<keyword evidence="5 6" id="KW-0472">Membrane</keyword>
<evidence type="ECO:0000259" key="8">
    <source>
        <dbReference type="Pfam" id="PF21002"/>
    </source>
</evidence>
<dbReference type="InterPro" id="IPR048509">
    <property type="entry name" value="TMEM106_C"/>
</dbReference>
<feature type="transmembrane region" description="Helical" evidence="6">
    <location>
        <begin position="84"/>
        <end position="104"/>
    </location>
</feature>
<evidence type="ECO:0000256" key="5">
    <source>
        <dbReference type="ARBA" id="ARBA00023136"/>
    </source>
</evidence>
<evidence type="ECO:0000313" key="10">
    <source>
        <dbReference type="Proteomes" id="UP000694385"/>
    </source>
</evidence>
<reference evidence="9" key="2">
    <citation type="submission" date="2025-09" db="UniProtKB">
        <authorList>
            <consortium name="Ensembl"/>
        </authorList>
    </citation>
    <scope>IDENTIFICATION</scope>
</reference>
<name>A0A8C5KQ67_JACJA</name>
<dbReference type="PANTHER" id="PTHR28556">
    <property type="entry name" value="TRANSMEMBRANE PROTEIN 106B"/>
    <property type="match status" value="1"/>
</dbReference>
<protein>
    <submittedName>
        <fullName evidence="9">Uncharacterized protein</fullName>
    </submittedName>
</protein>
<accession>A0A8C5KQ67</accession>
<feature type="domain" description="Transmembrane protein 106 N-terminal" evidence="8">
    <location>
        <begin position="23"/>
        <end position="82"/>
    </location>
</feature>
<dbReference type="GeneTree" id="ENSGT00940000167360"/>
<dbReference type="AlphaFoldDB" id="A0A8C5KQ67"/>
<keyword evidence="3 6" id="KW-0812">Transmembrane</keyword>
<comment type="similarity">
    <text evidence="2">Belongs to the TMEM106 family.</text>
</comment>